<keyword evidence="1" id="KW-0472">Membrane</keyword>
<proteinExistence type="predicted"/>
<accession>A0AAD4I2E0</accession>
<keyword evidence="3" id="KW-1185">Reference proteome</keyword>
<dbReference type="EMBL" id="JAANER010000008">
    <property type="protein sequence ID" value="KAG9186465.1"/>
    <property type="molecule type" value="Genomic_DNA"/>
</dbReference>
<dbReference type="AlphaFoldDB" id="A0AAD4I2E0"/>
<evidence type="ECO:0000256" key="1">
    <source>
        <dbReference type="SAM" id="Phobius"/>
    </source>
</evidence>
<reference evidence="2" key="1">
    <citation type="submission" date="2021-07" db="EMBL/GenBank/DDBJ databases">
        <title>Genome Resource of American Ginseng Black Spot Pathogen Alternaria panax.</title>
        <authorList>
            <person name="Qiu C."/>
            <person name="Wang W."/>
            <person name="Liu Z."/>
        </authorList>
    </citation>
    <scope>NUCLEOTIDE SEQUENCE</scope>
    <source>
        <strain evidence="2">BNCC115425</strain>
    </source>
</reference>
<dbReference type="Proteomes" id="UP001199106">
    <property type="component" value="Unassembled WGS sequence"/>
</dbReference>
<keyword evidence="1" id="KW-0812">Transmembrane</keyword>
<gene>
    <name evidence="2" type="ORF">G6011_09573</name>
</gene>
<comment type="caution">
    <text evidence="2">The sequence shown here is derived from an EMBL/GenBank/DDBJ whole genome shotgun (WGS) entry which is preliminary data.</text>
</comment>
<name>A0AAD4I2E0_9PLEO</name>
<feature type="transmembrane region" description="Helical" evidence="1">
    <location>
        <begin position="109"/>
        <end position="129"/>
    </location>
</feature>
<feature type="transmembrane region" description="Helical" evidence="1">
    <location>
        <begin position="6"/>
        <end position="26"/>
    </location>
</feature>
<keyword evidence="1" id="KW-1133">Transmembrane helix</keyword>
<protein>
    <submittedName>
        <fullName evidence="2">Uncharacterized protein</fullName>
    </submittedName>
</protein>
<feature type="transmembrane region" description="Helical" evidence="1">
    <location>
        <begin position="47"/>
        <end position="71"/>
    </location>
</feature>
<evidence type="ECO:0000313" key="2">
    <source>
        <dbReference type="EMBL" id="KAG9186465.1"/>
    </source>
</evidence>
<organism evidence="2 3">
    <name type="scientific">Alternaria panax</name>
    <dbReference type="NCBI Taxonomy" id="48097"/>
    <lineage>
        <taxon>Eukaryota</taxon>
        <taxon>Fungi</taxon>
        <taxon>Dikarya</taxon>
        <taxon>Ascomycota</taxon>
        <taxon>Pezizomycotina</taxon>
        <taxon>Dothideomycetes</taxon>
        <taxon>Pleosporomycetidae</taxon>
        <taxon>Pleosporales</taxon>
        <taxon>Pleosporineae</taxon>
        <taxon>Pleosporaceae</taxon>
        <taxon>Alternaria</taxon>
        <taxon>Alternaria sect. Panax</taxon>
    </lineage>
</organism>
<sequence>MPLFIPVGLAVCFSVGPILSSTFMYLEIRNLKASPYVSEYDYRWEKIAGIVVGIISMGLGIAGIVAVATVPYSREEIYYWLDGVIMCNLQILVSYNLAWLLQSFISPRWAIWAVHLVTFTTILDIVSAIK</sequence>
<evidence type="ECO:0000313" key="3">
    <source>
        <dbReference type="Proteomes" id="UP001199106"/>
    </source>
</evidence>
<feature type="transmembrane region" description="Helical" evidence="1">
    <location>
        <begin position="77"/>
        <end position="97"/>
    </location>
</feature>